<accession>A0A2S4A1M3</accession>
<feature type="region of interest" description="Disordered" evidence="1">
    <location>
        <begin position="1"/>
        <end position="23"/>
    </location>
</feature>
<feature type="compositionally biased region" description="Polar residues" evidence="1">
    <location>
        <begin position="11"/>
        <end position="23"/>
    </location>
</feature>
<keyword evidence="3" id="KW-1185">Reference proteome</keyword>
<dbReference type="EMBL" id="PPXC01000001">
    <property type="protein sequence ID" value="POH75338.1"/>
    <property type="molecule type" value="Genomic_DNA"/>
</dbReference>
<gene>
    <name evidence="2" type="ORF">CVS27_01685</name>
</gene>
<evidence type="ECO:0000313" key="3">
    <source>
        <dbReference type="Proteomes" id="UP000237061"/>
    </source>
</evidence>
<name>A0A2S4A1M3_ARTGL</name>
<organism evidence="2 3">
    <name type="scientific">Arthrobacter glacialis</name>
    <dbReference type="NCBI Taxonomy" id="1664"/>
    <lineage>
        <taxon>Bacteria</taxon>
        <taxon>Bacillati</taxon>
        <taxon>Actinomycetota</taxon>
        <taxon>Actinomycetes</taxon>
        <taxon>Micrococcales</taxon>
        <taxon>Micrococcaceae</taxon>
        <taxon>Arthrobacter</taxon>
    </lineage>
</organism>
<protein>
    <recommendedName>
        <fullName evidence="4">Asp23/Gls24 family envelope stress response protein</fullName>
    </recommendedName>
</protein>
<evidence type="ECO:0008006" key="4">
    <source>
        <dbReference type="Google" id="ProtNLM"/>
    </source>
</evidence>
<evidence type="ECO:0000313" key="2">
    <source>
        <dbReference type="EMBL" id="POH75338.1"/>
    </source>
</evidence>
<dbReference type="AlphaFoldDB" id="A0A2S4A1M3"/>
<dbReference type="RefSeq" id="WP_103463994.1">
    <property type="nucleotide sequence ID" value="NZ_PPXC01000001.1"/>
</dbReference>
<dbReference type="Proteomes" id="UP000237061">
    <property type="component" value="Unassembled WGS sequence"/>
</dbReference>
<proteinExistence type="predicted"/>
<evidence type="ECO:0000256" key="1">
    <source>
        <dbReference type="SAM" id="MobiDB-lite"/>
    </source>
</evidence>
<reference evidence="2 3" key="1">
    <citation type="submission" date="2018-01" db="EMBL/GenBank/DDBJ databases">
        <title>Arthrobacter sp. nov., from glaciers in China.</title>
        <authorList>
            <person name="Liu Q."/>
            <person name="Xin Y.-H."/>
        </authorList>
    </citation>
    <scope>NUCLEOTIDE SEQUENCE [LARGE SCALE GENOMIC DNA]</scope>
    <source>
        <strain evidence="2 3">HLT2-12-2</strain>
    </source>
</reference>
<comment type="caution">
    <text evidence="2">The sequence shown here is derived from an EMBL/GenBank/DDBJ whole genome shotgun (WGS) entry which is preliminary data.</text>
</comment>
<sequence>MSAGTLASVRGDSQQIRPTTRAGYTTISPGTMTQLITAVAAEACNVPSKDVRASLRDEQGQLSVQLAVPLALWDPARMGNDGGTIFERAAAARALVAARIQELAGTDVRRVDIRYTGIHGQDHRKVRRVQ</sequence>